<dbReference type="GO" id="GO:0031507">
    <property type="term" value="P:heterochromatin formation"/>
    <property type="evidence" value="ECO:0000318"/>
    <property type="project" value="GO_Central"/>
</dbReference>
<evidence type="ECO:0000256" key="4">
    <source>
        <dbReference type="ARBA" id="ARBA00022806"/>
    </source>
</evidence>
<evidence type="ECO:0000313" key="11">
    <source>
        <dbReference type="EMBL" id="AES91771.2"/>
    </source>
</evidence>
<feature type="compositionally biased region" description="Basic and acidic residues" evidence="7">
    <location>
        <begin position="451"/>
        <end position="464"/>
    </location>
</feature>
<dbReference type="GO" id="GO:0042393">
    <property type="term" value="F:histone binding"/>
    <property type="evidence" value="ECO:0007669"/>
    <property type="project" value="InterPro"/>
</dbReference>
<dbReference type="InterPro" id="IPR014001">
    <property type="entry name" value="Helicase_ATP-bd"/>
</dbReference>
<feature type="region of interest" description="Disordered" evidence="7">
    <location>
        <begin position="1830"/>
        <end position="1872"/>
    </location>
</feature>
<feature type="region of interest" description="Disordered" evidence="7">
    <location>
        <begin position="1588"/>
        <end position="1615"/>
    </location>
</feature>
<feature type="compositionally biased region" description="Basic and acidic residues" evidence="7">
    <location>
        <begin position="3265"/>
        <end position="3282"/>
    </location>
</feature>
<feature type="region of interest" description="Disordered" evidence="7">
    <location>
        <begin position="552"/>
        <end position="627"/>
    </location>
</feature>
<feature type="region of interest" description="Disordered" evidence="7">
    <location>
        <begin position="1943"/>
        <end position="2010"/>
    </location>
</feature>
<dbReference type="InterPro" id="IPR027417">
    <property type="entry name" value="P-loop_NTPase"/>
</dbReference>
<protein>
    <submittedName>
        <fullName evidence="11">SNF2 family amino-terminal protein</fullName>
    </submittedName>
</protein>
<dbReference type="SUPFAM" id="SSF52540">
    <property type="entry name" value="P-loop containing nucleoside triphosphate hydrolases"/>
    <property type="match status" value="2"/>
</dbReference>
<dbReference type="PROSITE" id="PS51194">
    <property type="entry name" value="HELICASE_CTER"/>
    <property type="match status" value="1"/>
</dbReference>
<comment type="subcellular location">
    <subcellularLocation>
        <location evidence="1">Nucleus</location>
    </subcellularLocation>
</comment>
<evidence type="ECO:0000259" key="8">
    <source>
        <dbReference type="PROSITE" id="PS51192"/>
    </source>
</evidence>
<feature type="compositionally biased region" description="Polar residues" evidence="7">
    <location>
        <begin position="1994"/>
        <end position="2006"/>
    </location>
</feature>
<dbReference type="InterPro" id="IPR001650">
    <property type="entry name" value="Helicase_C-like"/>
</dbReference>
<dbReference type="GO" id="GO:0140750">
    <property type="term" value="F:nucleosome array spacer activity"/>
    <property type="evidence" value="ECO:0000318"/>
    <property type="project" value="GO_Central"/>
</dbReference>
<sequence length="3282" mass="357102">MVIYVSDAGKNNFLTNEMASPQNVELEAAKFLHKLIQDSKDEPVKLATKLYVILQHMKSSGKEHSMPYQVISRAMETVINQHGLDIEALKSSRLPLTGVPQIGSSSQAVGGAKDSRPSLAESEAPKMEPFTSGRPPIAPTGGAPDYYQGSVAQRSNQSFDQESPSSLDSRSANSLSQDKRDTVIWDKQANQKDGKKGNTKRKRGDSTSPVEMHVDSSSLVEPRNTGVNTRKGKMTKTEPSDGIPAKSGEMTNFSVVPNNSQMENISTFSGNMKTMLRANPEGHHLLAKQTDSTNIGNPTGRAPNSKYPEDLEVSSAHIAPGKQQGAYARVHGGMVVPANVSAMNEPVFSSSMQYGVPLNRDGGSSNTLADGHQISQIGRQNSGSEMTMLRQGVPPRDTGKSPVPAASSTMPFKENQLKQLRAQCLVFLAFRNGLPPKKLHLEVAFGTFFAREDGSNKDSNDPKGKSQSFSEPGNMPGVIMPFGSSSNLRPTDKNPSGSSAGKFLEAESFMKGTDGTRLLEDKGNLHSDIQTPSEDSKHLAAKRDVERRIQERVAAQSSSATPYQQKDSSSSRGIVVGNSNLDDSDNGILTAGRANQPSVVGPNNWTGFAGPSEASKGPPQVSTSQHELPIERRENIPTHFQSVVNSRGSWNPNSVNHLTSYSLKEHWKPVPGIDSNHHGGVTTMNGNVLGKNVSAEQGGNDKLASADLPSKKFTMSERWIMDQQKKRLLVQQNWMQKQQKAKERMTTCFHKLKENVSSCEDISAKTKSVIELKKLQLLDLQRRLRSDFLNDFFKPVTSELEHLKSFKKNRHGRRVKQLERYELKMKEERQKRIRERQKEFFTEIEVHKEKLDDVFKIKRERWKGVNRYVKEFHKRKERIHREKIDRIQREKINLLKINDVEGYLRMVQDAKSDRVKQLLKATEKYLQKLGSKLQEAKAAAERSGQDVDEGGSTNFLENSETTLVDEDESDQAKHYMESNEKYYKMAHSVKESIAEQPSILHGGKLREYQMNGLRWLVSLYNNHLNGILADEMGLGKTVQVISLICYLMETKNDRGPFLVVVPSSVLPGWESEINFWAPSIHKIVYAGPPEERRRLFKERIVHHKFNVLLTTYEYLMNKHDRPKLSKVHWHYIIIDEGHRIKNASCKLNADLKHYQSSHRLLLTGTPLQNNLEELWALLNFLLPNIFNSSEDFSQWFNKPFESAGDNSPDEALLSEEENLLIINRLHQVLRPFVLRRLKHKVENQLPSKIERLIRCEASSYQKLLMKRVEDNLGAIGTSKARSVHNSVMELRNICNHPYLSQLHSEEVDHYIPKHYLPPIIRLCGKLEMLDRVLPKLKATDHRVLFFSTMTRLLDVMEEYLTSKQYRYLRLDGHTSGGDRGALIDLFNKPDSPYFIFLLSIRAGGVGVNLQAADTVILFDTDWNPQVDLQAQARAHRIGQKKDVLVLRFETVQTVEEQVRASAEHKLGVANQSITAGFFDNNTSAEDRREYLESLLRECKKEEAAPVLEDDALNDVLARSEAELDVFEAVDRNRKESELATWKNLVLGHSADGSDVIPPLPSRLVTDEDLKQFNEAMKIYDDVPKGEIDSNGVKRKRGALGGPDTQHYGRGKRAREVRSYEEQWTEEEFEKMCQTETPDSPKVKGSEVSHPTNTTGSVVSATVKKPAAVPPVAPMLPPVAPILPSVVPILPSVESLPVQHVKEITPPAKRGRGRPKRIASDKSPAAVIPPVTSRIAEVQLQKGNEPGHLTSSAPDTVGHSAEVTGVGGPMQQSTTGVTANIPPATPMPTNPLNSQSAATPMPTNTGPVQQSNTEVAANVLSATPMLSQSAAASVPIHAKGRGRKTQSGREWPRRRGKKQVVMSPPVPASSVGPDVKINEQLEDKIVSPSGQVIPQSETVPSATAVHHPTAVSVSASNCGNDNLGVDVVLNSQLPLLPLPSVTTLSPTVPSDPSVQMQSKGQIGKSQVGAGTPRRRGKKQATMSPPVPVVLGLQSMDPTSNLPTSSDAVSGDKRTELSNLLENNVQESKCIIQDQASQNNQALKTLDESDDLAKQAVISPSCEDSTVNSQGQDLEKVKNADVHDSSVKINSSETTPSKIAVCDNSENESLSVTTLATTEVTKDQHSDDKIHQTAVASKISPSVVDPQTNSLAGSATTESISQSVDPVTAKIVPSTLTTVYPSPPGSESNPSSYESVSAKRQGRKTQNRLEPPRRRGKKSAPALPVASDALIGQDPKLSHHAQISPVNSLVGIDTSNVTQAKALEVLLPSGVANDSKRKQRTTNPAQNKQQKVASPRIDSAPVSSDKVAPFGRIQNVNDVARVMKEVFSGTCLPKPKSHDPIGSEDRNTPFVHVTTKAAADASGSQSVEDKACSDIETAGVVCQTGNVAVNVDEKQSEGEGASDMQNLEGKPSLDAPTTGAPSLAPAMPVKGNKQESDIASDKNMILENMDLPNVSKPETICSGEVKAKAEQTQYYIENSTTKSEMEALDITPLNDEQKIDGSSERLRTSGCCTDISIETAPHEIGLSAASPVAEPPLVGDHNLGSQSDSLEKCSRSSPVAIDGTGCSTNPLGPEIYSNNPESSQADICVQSHLSANEAPDIIENTSNEKLEPSEPSSSFACADNTSLFGQAEILSDQPKVTPPSPAVDPQSRTIVISTISESAEINSRSETESSLKASAELSLGEGIVGDKISASGTEPPSLSLDPASPSEPSSKSPEPSMKRGSESASEKEGSVSPKAVQAQKHLDALEPSDLRETPLVESISESLVQERRDIDDSVSEVVVTDTVGVSGLGGETMSETAVLPPSTLVKEQNNGSVPLEKSMDKAVANCSGVQEEAKVDKVETDDPIDSSTRGIYTSSSSDELKDSKIEQGDDCIVEVGDELKDSKIEQGDNCIVEVGDDTLKSSSPLVKTEVGTSSSGNDCSESHSMPLGVSLCSDDSFGKPGVPQVDELITVPDTVRLSLSQLKDEENVGVSESKSVELSESQNDTEGSNADQRNCSDRLQSGHLVTVSHTSEDALSMKGTKLEVEISDKINATPISELEGDPERLTSKNIDALPFCSLVKEDNDVLIQDEQKDPLILEGSCTDGTKVQDSIVSPLPQEKSECSEAEMVHQIKASDCDMVDPGLTSKSKELTSLSVMEEDKVDASPERDVLCNPLAATENEENQMDDNEESKPLEVETGHQIEASTDISESSAAEIANVSQAPNSSASVEKEEGLSEKGVDESTAKMQADVGDGMDISSVCSSAAVSELVELSEKDSIGNSETDVTKEKDDVAQEENAPRD</sequence>
<feature type="compositionally biased region" description="Basic and acidic residues" evidence="7">
    <location>
        <begin position="2742"/>
        <end position="2756"/>
    </location>
</feature>
<feature type="compositionally biased region" description="Polar residues" evidence="7">
    <location>
        <begin position="555"/>
        <end position="581"/>
    </location>
</feature>
<feature type="compositionally biased region" description="Basic residues" evidence="7">
    <location>
        <begin position="1837"/>
        <end position="1857"/>
    </location>
</feature>
<feature type="compositionally biased region" description="Polar residues" evidence="7">
    <location>
        <begin position="2279"/>
        <end position="2290"/>
    </location>
</feature>
<evidence type="ECO:0000256" key="2">
    <source>
        <dbReference type="ARBA" id="ARBA00022741"/>
    </source>
</evidence>
<name>G7JJ22_MEDTR</name>
<evidence type="ECO:0000313" key="12">
    <source>
        <dbReference type="EnsemblPlants" id="AES91771"/>
    </source>
</evidence>
<feature type="region of interest" description="Disordered" evidence="7">
    <location>
        <begin position="100"/>
        <end position="249"/>
    </location>
</feature>
<dbReference type="GO" id="GO:0005634">
    <property type="term" value="C:nucleus"/>
    <property type="evidence" value="ECO:0000318"/>
    <property type="project" value="GO_Central"/>
</dbReference>
<feature type="compositionally biased region" description="Polar residues" evidence="7">
    <location>
        <begin position="2984"/>
        <end position="2998"/>
    </location>
</feature>
<feature type="compositionally biased region" description="Basic and acidic residues" evidence="7">
    <location>
        <begin position="3171"/>
        <end position="3181"/>
    </location>
</feature>
<feature type="region of interest" description="Disordered" evidence="7">
    <location>
        <begin position="2688"/>
        <end position="2774"/>
    </location>
</feature>
<dbReference type="SMART" id="SM00487">
    <property type="entry name" value="DEXDc"/>
    <property type="match status" value="1"/>
</dbReference>
<dbReference type="GO" id="GO:0003682">
    <property type="term" value="F:chromatin binding"/>
    <property type="evidence" value="ECO:0000318"/>
    <property type="project" value="GO_Central"/>
</dbReference>
<feature type="region of interest" description="Disordered" evidence="7">
    <location>
        <begin position="380"/>
        <end position="408"/>
    </location>
</feature>
<evidence type="ECO:0000259" key="10">
    <source>
        <dbReference type="PROSITE" id="PS51204"/>
    </source>
</evidence>
<dbReference type="GO" id="GO:0005524">
    <property type="term" value="F:ATP binding"/>
    <property type="evidence" value="ECO:0007669"/>
    <property type="project" value="UniProtKB-KW"/>
</dbReference>
<feature type="compositionally biased region" description="Basic and acidic residues" evidence="7">
    <location>
        <begin position="2833"/>
        <end position="2842"/>
    </location>
</feature>
<feature type="region of interest" description="Disordered" evidence="7">
    <location>
        <begin position="2174"/>
        <end position="2223"/>
    </location>
</feature>
<feature type="domain" description="Helicase ATP-binding" evidence="8">
    <location>
        <begin position="1017"/>
        <end position="1184"/>
    </location>
</feature>
<feature type="region of interest" description="Disordered" evidence="7">
    <location>
        <begin position="937"/>
        <end position="957"/>
    </location>
</feature>
<feature type="compositionally biased region" description="Low complexity" evidence="7">
    <location>
        <begin position="163"/>
        <end position="176"/>
    </location>
</feature>
<feature type="region of interest" description="Disordered" evidence="7">
    <location>
        <begin position="2269"/>
        <end position="2303"/>
    </location>
</feature>
<feature type="compositionally biased region" description="Polar residues" evidence="7">
    <location>
        <begin position="3184"/>
        <end position="3209"/>
    </location>
</feature>
<dbReference type="eggNOG" id="KOG0386">
    <property type="taxonomic scope" value="Eukaryota"/>
</dbReference>
<feature type="compositionally biased region" description="Low complexity" evidence="7">
    <location>
        <begin position="2848"/>
        <end position="2859"/>
    </location>
</feature>
<dbReference type="PROSITE" id="PS51192">
    <property type="entry name" value="HELICASE_ATP_BIND_1"/>
    <property type="match status" value="1"/>
</dbReference>
<dbReference type="Pfam" id="PF00271">
    <property type="entry name" value="Helicase_C"/>
    <property type="match status" value="1"/>
</dbReference>
<dbReference type="GO" id="GO:0003677">
    <property type="term" value="F:DNA binding"/>
    <property type="evidence" value="ECO:0000318"/>
    <property type="project" value="GO_Central"/>
</dbReference>
<feature type="compositionally biased region" description="Basic and acidic residues" evidence="7">
    <location>
        <begin position="2718"/>
        <end position="2731"/>
    </location>
</feature>
<feature type="compositionally biased region" description="Polar residues" evidence="7">
    <location>
        <begin position="2904"/>
        <end position="2925"/>
    </location>
</feature>
<dbReference type="Pfam" id="PF14619">
    <property type="entry name" value="SnAC"/>
    <property type="match status" value="1"/>
</dbReference>
<feature type="compositionally biased region" description="Basic and acidic residues" evidence="7">
    <location>
        <begin position="2860"/>
        <end position="2869"/>
    </location>
</feature>
<dbReference type="InterPro" id="IPR038718">
    <property type="entry name" value="SNF2-like_sf"/>
</dbReference>
<dbReference type="GO" id="GO:0045944">
    <property type="term" value="P:positive regulation of transcription by RNA polymerase II"/>
    <property type="evidence" value="ECO:0000318"/>
    <property type="project" value="GO_Central"/>
</dbReference>
<feature type="compositionally biased region" description="Polar residues" evidence="7">
    <location>
        <begin position="1954"/>
        <end position="1963"/>
    </location>
</feature>
<dbReference type="HOGENOM" id="CLU_000216_0_0_1"/>
<reference evidence="12" key="3">
    <citation type="submission" date="2015-04" db="UniProtKB">
        <authorList>
            <consortium name="EnsemblPlants"/>
        </authorList>
    </citation>
    <scope>IDENTIFICATION</scope>
    <source>
        <strain evidence="12">cv. Jemalong A17</strain>
    </source>
</reference>
<keyword evidence="6" id="KW-0539">Nucleus</keyword>
<dbReference type="SMART" id="SM01314">
    <property type="entry name" value="SnAC"/>
    <property type="match status" value="1"/>
</dbReference>
<dbReference type="InterPro" id="IPR000330">
    <property type="entry name" value="SNF2_N"/>
</dbReference>
<evidence type="ECO:0000259" key="9">
    <source>
        <dbReference type="PROSITE" id="PS51194"/>
    </source>
</evidence>
<feature type="compositionally biased region" description="Polar residues" evidence="7">
    <location>
        <begin position="593"/>
        <end position="606"/>
    </location>
</feature>
<dbReference type="GO" id="GO:0016787">
    <property type="term" value="F:hydrolase activity"/>
    <property type="evidence" value="ECO:0007669"/>
    <property type="project" value="UniProtKB-KW"/>
</dbReference>
<dbReference type="EnsemblPlants" id="AES91771">
    <property type="protein sequence ID" value="AES91771"/>
    <property type="gene ID" value="MTR_4g118720"/>
</dbReference>
<dbReference type="InterPro" id="IPR049730">
    <property type="entry name" value="SNF2/RAD54-like_C"/>
</dbReference>
<feature type="region of interest" description="Disordered" evidence="7">
    <location>
        <begin position="2904"/>
        <end position="2927"/>
    </location>
</feature>
<dbReference type="eggNOG" id="KOG1181">
    <property type="taxonomic scope" value="Eukaryota"/>
</dbReference>
<dbReference type="GO" id="GO:0004386">
    <property type="term" value="F:helicase activity"/>
    <property type="evidence" value="ECO:0007669"/>
    <property type="project" value="UniProtKB-KW"/>
</dbReference>
<gene>
    <name evidence="11" type="ordered locus">MTR_4g118720</name>
</gene>
<dbReference type="GO" id="GO:0000785">
    <property type="term" value="C:chromatin"/>
    <property type="evidence" value="ECO:0000318"/>
    <property type="project" value="GO_Central"/>
</dbReference>
<feature type="compositionally biased region" description="Basic and acidic residues" evidence="7">
    <location>
        <begin position="3210"/>
        <end position="3225"/>
    </location>
</feature>
<keyword evidence="3" id="KW-0378">Hydrolase</keyword>
<evidence type="ECO:0000256" key="1">
    <source>
        <dbReference type="ARBA" id="ARBA00004123"/>
    </source>
</evidence>
<feature type="region of interest" description="Disordered" evidence="7">
    <location>
        <begin position="2964"/>
        <end position="2998"/>
    </location>
</feature>
<dbReference type="InterPro" id="IPR014012">
    <property type="entry name" value="HSA_dom"/>
</dbReference>
<dbReference type="Gene3D" id="3.40.50.300">
    <property type="entry name" value="P-loop containing nucleotide triphosphate hydrolases"/>
    <property type="match status" value="1"/>
</dbReference>
<dbReference type="EMBL" id="CM001220">
    <property type="protein sequence ID" value="AES91771.2"/>
    <property type="molecule type" value="Genomic_DNA"/>
</dbReference>
<dbReference type="Proteomes" id="UP000002051">
    <property type="component" value="Chromosome 4"/>
</dbReference>
<feature type="domain" description="Helicase C-terminal" evidence="9">
    <location>
        <begin position="1328"/>
        <end position="1474"/>
    </location>
</feature>
<reference evidence="11 13" key="1">
    <citation type="journal article" date="2011" name="Nature">
        <title>The Medicago genome provides insight into the evolution of rhizobial symbioses.</title>
        <authorList>
            <person name="Young N.D."/>
            <person name="Debelle F."/>
            <person name="Oldroyd G.E."/>
            <person name="Geurts R."/>
            <person name="Cannon S.B."/>
            <person name="Udvardi M.K."/>
            <person name="Benedito V.A."/>
            <person name="Mayer K.F."/>
            <person name="Gouzy J."/>
            <person name="Schoof H."/>
            <person name="Van de Peer Y."/>
            <person name="Proost S."/>
            <person name="Cook D.R."/>
            <person name="Meyers B.C."/>
            <person name="Spannagl M."/>
            <person name="Cheung F."/>
            <person name="De Mita S."/>
            <person name="Krishnakumar V."/>
            <person name="Gundlach H."/>
            <person name="Zhou S."/>
            <person name="Mudge J."/>
            <person name="Bharti A.K."/>
            <person name="Murray J.D."/>
            <person name="Naoumkina M.A."/>
            <person name="Rosen B."/>
            <person name="Silverstein K.A."/>
            <person name="Tang H."/>
            <person name="Rombauts S."/>
            <person name="Zhao P.X."/>
            <person name="Zhou P."/>
            <person name="Barbe V."/>
            <person name="Bardou P."/>
            <person name="Bechner M."/>
            <person name="Bellec A."/>
            <person name="Berger A."/>
            <person name="Berges H."/>
            <person name="Bidwell S."/>
            <person name="Bisseling T."/>
            <person name="Choisne N."/>
            <person name="Couloux A."/>
            <person name="Denny R."/>
            <person name="Deshpande S."/>
            <person name="Dai X."/>
            <person name="Doyle J.J."/>
            <person name="Dudez A.M."/>
            <person name="Farmer A.D."/>
            <person name="Fouteau S."/>
            <person name="Franken C."/>
            <person name="Gibelin C."/>
            <person name="Gish J."/>
            <person name="Goldstein S."/>
            <person name="Gonzalez A.J."/>
            <person name="Green P.J."/>
            <person name="Hallab A."/>
            <person name="Hartog M."/>
            <person name="Hua A."/>
            <person name="Humphray S.J."/>
            <person name="Jeong D.H."/>
            <person name="Jing Y."/>
            <person name="Jocker A."/>
            <person name="Kenton S.M."/>
            <person name="Kim D.J."/>
            <person name="Klee K."/>
            <person name="Lai H."/>
            <person name="Lang C."/>
            <person name="Lin S."/>
            <person name="Macmil S.L."/>
            <person name="Magdelenat G."/>
            <person name="Matthews L."/>
            <person name="McCorrison J."/>
            <person name="Monaghan E.L."/>
            <person name="Mun J.H."/>
            <person name="Najar F.Z."/>
            <person name="Nicholson C."/>
            <person name="Noirot C."/>
            <person name="O'Bleness M."/>
            <person name="Paule C.R."/>
            <person name="Poulain J."/>
            <person name="Prion F."/>
            <person name="Qin B."/>
            <person name="Qu C."/>
            <person name="Retzel E.F."/>
            <person name="Riddle C."/>
            <person name="Sallet E."/>
            <person name="Samain S."/>
            <person name="Samson N."/>
            <person name="Sanders I."/>
            <person name="Saurat O."/>
            <person name="Scarpelli C."/>
            <person name="Schiex T."/>
            <person name="Segurens B."/>
            <person name="Severin A.J."/>
            <person name="Sherrier D.J."/>
            <person name="Shi R."/>
            <person name="Sims S."/>
            <person name="Singer S.R."/>
            <person name="Sinharoy S."/>
            <person name="Sterck L."/>
            <person name="Viollet A."/>
            <person name="Wang B.B."/>
            <person name="Wang K."/>
            <person name="Wang M."/>
            <person name="Wang X."/>
            <person name="Warfsmann J."/>
            <person name="Weissenbach J."/>
            <person name="White D.D."/>
            <person name="White J.D."/>
            <person name="Wiley G.B."/>
            <person name="Wincker P."/>
            <person name="Xing Y."/>
            <person name="Yang L."/>
            <person name="Yao Z."/>
            <person name="Ying F."/>
            <person name="Zhai J."/>
            <person name="Zhou L."/>
            <person name="Zuber A."/>
            <person name="Denarie J."/>
            <person name="Dixon R.A."/>
            <person name="May G.D."/>
            <person name="Schwartz D.C."/>
            <person name="Rogers J."/>
            <person name="Quetier F."/>
            <person name="Town C.D."/>
            <person name="Roe B.A."/>
        </authorList>
    </citation>
    <scope>NUCLEOTIDE SEQUENCE [LARGE SCALE GENOMIC DNA]</scope>
    <source>
        <strain evidence="11">A17</strain>
        <strain evidence="12 13">cv. Jemalong A17</strain>
    </source>
</reference>
<proteinExistence type="predicted"/>
<accession>A0A0C3X699</accession>
<dbReference type="PANTHER" id="PTHR10799">
    <property type="entry name" value="SNF2/RAD54 HELICASE FAMILY"/>
    <property type="match status" value="1"/>
</dbReference>
<feature type="region of interest" description="Disordered" evidence="7">
    <location>
        <begin position="3254"/>
        <end position="3282"/>
    </location>
</feature>
<dbReference type="PROSITE" id="PS51204">
    <property type="entry name" value="HSA"/>
    <property type="match status" value="1"/>
</dbReference>
<feature type="region of interest" description="Disordered" evidence="7">
    <location>
        <begin position="2830"/>
        <end position="2870"/>
    </location>
</feature>
<feature type="region of interest" description="Disordered" evidence="7">
    <location>
        <begin position="2787"/>
        <end position="2812"/>
    </location>
</feature>
<keyword evidence="13" id="KW-1185">Reference proteome</keyword>
<feature type="region of interest" description="Disordered" evidence="7">
    <location>
        <begin position="3119"/>
        <end position="3236"/>
    </location>
</feature>
<feature type="compositionally biased region" description="Basic and acidic residues" evidence="7">
    <location>
        <begin position="177"/>
        <end position="196"/>
    </location>
</feature>
<evidence type="ECO:0000256" key="6">
    <source>
        <dbReference type="ARBA" id="ARBA00023242"/>
    </source>
</evidence>
<dbReference type="Pfam" id="PF00176">
    <property type="entry name" value="SNF2-rel_dom"/>
    <property type="match status" value="1"/>
</dbReference>
<dbReference type="CDD" id="cd18793">
    <property type="entry name" value="SF2_C_SNF"/>
    <property type="match status" value="1"/>
</dbReference>
<evidence type="ECO:0000256" key="3">
    <source>
        <dbReference type="ARBA" id="ARBA00022801"/>
    </source>
</evidence>
<dbReference type="CDD" id="cd17996">
    <property type="entry name" value="DEXHc_SMARCA2_SMARCA4"/>
    <property type="match status" value="1"/>
</dbReference>
<feature type="region of interest" description="Disordered" evidence="7">
    <location>
        <begin position="1630"/>
        <end position="1657"/>
    </location>
</feature>
<evidence type="ECO:0000256" key="5">
    <source>
        <dbReference type="ARBA" id="ARBA00022840"/>
    </source>
</evidence>
<keyword evidence="4" id="KW-0347">Helicase</keyword>
<dbReference type="InterPro" id="IPR029295">
    <property type="entry name" value="SnAC"/>
</dbReference>
<feature type="region of interest" description="Disordered" evidence="7">
    <location>
        <begin position="2389"/>
        <end position="2434"/>
    </location>
</feature>
<keyword evidence="5" id="KW-0067">ATP-binding</keyword>
<feature type="compositionally biased region" description="Low complexity" evidence="7">
    <location>
        <begin position="2183"/>
        <end position="2194"/>
    </location>
</feature>
<feature type="compositionally biased region" description="Low complexity" evidence="7">
    <location>
        <begin position="1859"/>
        <end position="1872"/>
    </location>
</feature>
<reference evidence="11 13" key="2">
    <citation type="journal article" date="2014" name="BMC Genomics">
        <title>An improved genome release (version Mt4.0) for the model legume Medicago truncatula.</title>
        <authorList>
            <person name="Tang H."/>
            <person name="Krishnakumar V."/>
            <person name="Bidwell S."/>
            <person name="Rosen B."/>
            <person name="Chan A."/>
            <person name="Zhou S."/>
            <person name="Gentzbittel L."/>
            <person name="Childs K.L."/>
            <person name="Yandell M."/>
            <person name="Gundlach H."/>
            <person name="Mayer K.F."/>
            <person name="Schwartz D.C."/>
            <person name="Town C.D."/>
        </authorList>
    </citation>
    <scope>GENOME REANNOTATION</scope>
    <source>
        <strain evidence="12 13">cv. Jemalong A17</strain>
    </source>
</reference>
<keyword evidence="2" id="KW-0547">Nucleotide-binding</keyword>
<dbReference type="SMART" id="SM00490">
    <property type="entry name" value="HELICc"/>
    <property type="match status" value="1"/>
</dbReference>
<feature type="domain" description="HSA" evidence="10">
    <location>
        <begin position="823"/>
        <end position="897"/>
    </location>
</feature>
<feature type="compositionally biased region" description="Basic and acidic residues" evidence="7">
    <location>
        <begin position="3139"/>
        <end position="3151"/>
    </location>
</feature>
<feature type="region of interest" description="Disordered" evidence="7">
    <location>
        <begin position="1705"/>
        <end position="1724"/>
    </location>
</feature>
<feature type="compositionally biased region" description="Low complexity" evidence="7">
    <location>
        <begin position="2970"/>
        <end position="2983"/>
    </location>
</feature>
<feature type="region of interest" description="Disordered" evidence="7">
    <location>
        <begin position="2135"/>
        <end position="2162"/>
    </location>
</feature>
<feature type="compositionally biased region" description="Low complexity" evidence="7">
    <location>
        <begin position="2696"/>
        <end position="2717"/>
    </location>
</feature>
<dbReference type="FunFam" id="3.40.50.10810:FF:000016">
    <property type="entry name" value="Chromatin structure-remodeling complex protein SYD"/>
    <property type="match status" value="1"/>
</dbReference>
<accession>G7JJ22</accession>
<feature type="compositionally biased region" description="Acidic residues" evidence="7">
    <location>
        <begin position="3160"/>
        <end position="3170"/>
    </location>
</feature>
<dbReference type="FunFam" id="3.40.50.300:FF:000871">
    <property type="entry name" value="Chromatin structure-remodeling complex protein SYD"/>
    <property type="match status" value="1"/>
</dbReference>
<evidence type="ECO:0000256" key="7">
    <source>
        <dbReference type="SAM" id="MobiDB-lite"/>
    </source>
</evidence>
<feature type="compositionally biased region" description="Polar residues" evidence="7">
    <location>
        <begin position="483"/>
        <end position="499"/>
    </location>
</feature>
<feature type="compositionally biased region" description="Polar residues" evidence="7">
    <location>
        <begin position="150"/>
        <end position="162"/>
    </location>
</feature>
<feature type="compositionally biased region" description="Low complexity" evidence="7">
    <location>
        <begin position="1943"/>
        <end position="1953"/>
    </location>
</feature>
<feature type="region of interest" description="Disordered" evidence="7">
    <location>
        <begin position="451"/>
        <end position="505"/>
    </location>
</feature>
<dbReference type="STRING" id="3880.G7JJ22"/>
<organism evidence="11 13">
    <name type="scientific">Medicago truncatula</name>
    <name type="common">Barrel medic</name>
    <name type="synonym">Medicago tribuloides</name>
    <dbReference type="NCBI Taxonomy" id="3880"/>
    <lineage>
        <taxon>Eukaryota</taxon>
        <taxon>Viridiplantae</taxon>
        <taxon>Streptophyta</taxon>
        <taxon>Embryophyta</taxon>
        <taxon>Tracheophyta</taxon>
        <taxon>Spermatophyta</taxon>
        <taxon>Magnoliopsida</taxon>
        <taxon>eudicotyledons</taxon>
        <taxon>Gunneridae</taxon>
        <taxon>Pentapetalae</taxon>
        <taxon>rosids</taxon>
        <taxon>fabids</taxon>
        <taxon>Fabales</taxon>
        <taxon>Fabaceae</taxon>
        <taxon>Papilionoideae</taxon>
        <taxon>50 kb inversion clade</taxon>
        <taxon>NPAAA clade</taxon>
        <taxon>Hologalegina</taxon>
        <taxon>IRL clade</taxon>
        <taxon>Trifolieae</taxon>
        <taxon>Medicago</taxon>
    </lineage>
</organism>
<dbReference type="PaxDb" id="3880-AES91771"/>
<evidence type="ECO:0000313" key="13">
    <source>
        <dbReference type="Proteomes" id="UP000002051"/>
    </source>
</evidence>
<dbReference type="Gene3D" id="3.40.50.10810">
    <property type="entry name" value="Tandem AAA-ATPase domain"/>
    <property type="match status" value="1"/>
</dbReference>
<feature type="compositionally biased region" description="Polar residues" evidence="7">
    <location>
        <begin position="2143"/>
        <end position="2162"/>
    </location>
</feature>